<dbReference type="EMBL" id="JACIEZ010000002">
    <property type="protein sequence ID" value="MBB4064403.1"/>
    <property type="molecule type" value="Genomic_DNA"/>
</dbReference>
<evidence type="ECO:0000313" key="2">
    <source>
        <dbReference type="EMBL" id="MBB4064403.1"/>
    </source>
</evidence>
<keyword evidence="3" id="KW-1185">Reference proteome</keyword>
<dbReference type="InterPro" id="IPR029045">
    <property type="entry name" value="ClpP/crotonase-like_dom_sf"/>
</dbReference>
<evidence type="ECO:0000313" key="3">
    <source>
        <dbReference type="Proteomes" id="UP000528286"/>
    </source>
</evidence>
<feature type="compositionally biased region" description="Low complexity" evidence="1">
    <location>
        <begin position="213"/>
        <end position="223"/>
    </location>
</feature>
<sequence length="582" mass="63687">MRLLILSFGFIVFFFQQAFASVTMERIEVAGGPPLLLIRGEFEFSDSPAILEREAGATGATVVTFDSNGGNVVSAMAFGRAIRALGLSTIQLRSSQCASACTLAFIGGVTRLAEPGSMGVHQSSFSPEDDIDGHVAVAAVQAMTSQIMTYMIEMGVDPKLLQVSLAVAADDMRYLTASEMEEYNVTNAQADPPKSAPPPAHSPNQPVEPNAPSPSAAGSHAPSQAEPSTDESRAQNFLIAYHDAWSRPNSDALRFMEAAYAETVSFYGKTLSRNAIIDEKRTFAERWPRRAYVLRHGSVDVICAMTCTASGIVDWFAHSPERGKMSSGSAEFRVSWDPSSGKIISEAGTVLSTDKGAREPLRVIAQWQAENGLCRGGSGDSDETLKACDRRDVIDTKLRNVGWCYGRPGEYGYQMDWHSCDESTHKNTQGAIVQKAKDLDGPAFRVSELYKGKLRLPDFRKRDRAFNSFRTRIRDGMKAGPNFADRYSVIQFGCGTGCSMVIVGDNKTGRPMDFPLGGEANMYLTLRFNLKSRLMTAQWADFNADRCYVEFLDFDGNAWKQLARQAVGSKDACNRDIAENLE</sequence>
<gene>
    <name evidence="2" type="ORF">GGR23_001580</name>
</gene>
<evidence type="ECO:0000256" key="1">
    <source>
        <dbReference type="SAM" id="MobiDB-lite"/>
    </source>
</evidence>
<accession>A0A7W6NK17</accession>
<dbReference type="SUPFAM" id="SSF52096">
    <property type="entry name" value="ClpP/crotonase"/>
    <property type="match status" value="1"/>
</dbReference>
<dbReference type="Proteomes" id="UP000528286">
    <property type="component" value="Unassembled WGS sequence"/>
</dbReference>
<proteinExistence type="predicted"/>
<comment type="caution">
    <text evidence="2">The sequence shown here is derived from an EMBL/GenBank/DDBJ whole genome shotgun (WGS) entry which is preliminary data.</text>
</comment>
<feature type="region of interest" description="Disordered" evidence="1">
    <location>
        <begin position="188"/>
        <end position="232"/>
    </location>
</feature>
<evidence type="ECO:0008006" key="4">
    <source>
        <dbReference type="Google" id="ProtNLM"/>
    </source>
</evidence>
<name>A0A7W6NK17_9HYPH</name>
<dbReference type="AlphaFoldDB" id="A0A7W6NK17"/>
<reference evidence="2 3" key="1">
    <citation type="submission" date="2020-08" db="EMBL/GenBank/DDBJ databases">
        <title>Genomic Encyclopedia of Type Strains, Phase IV (KMG-IV): sequencing the most valuable type-strain genomes for metagenomic binning, comparative biology and taxonomic classification.</title>
        <authorList>
            <person name="Goeker M."/>
        </authorList>
    </citation>
    <scope>NUCLEOTIDE SEQUENCE [LARGE SCALE GENOMIC DNA]</scope>
    <source>
        <strain evidence="2 3">DSM 29853</strain>
    </source>
</reference>
<dbReference type="Gene3D" id="3.90.226.10">
    <property type="entry name" value="2-enoyl-CoA Hydratase, Chain A, domain 1"/>
    <property type="match status" value="1"/>
</dbReference>
<protein>
    <recommendedName>
        <fullName evidence="4">Periplasmic protein-like protein</fullName>
    </recommendedName>
</protein>
<organism evidence="2 3">
    <name type="scientific">Gellertiella hungarica</name>
    <dbReference type="NCBI Taxonomy" id="1572859"/>
    <lineage>
        <taxon>Bacteria</taxon>
        <taxon>Pseudomonadati</taxon>
        <taxon>Pseudomonadota</taxon>
        <taxon>Alphaproteobacteria</taxon>
        <taxon>Hyphomicrobiales</taxon>
        <taxon>Rhizobiaceae</taxon>
        <taxon>Gellertiella</taxon>
    </lineage>
</organism>